<sequence length="288" mass="32452">MNGSVSGPGIIQAVKQCRYRQLKLLLDFGQKLENKTDSSLIAALHIDDNRKRAKMFSFLLRRGADCCFIDNRTGRSVLIWTSFLKKTQQLKQLVERAEPDLNFLLKDKNGKTALHYAAIRDNPEACSILCESMTSFGLSLDTADSDGVSPYLHAKRLKLNGVMNVLERFGACPTQFDVQKMFSSERLPEIRTTSNTSNGCRNDSLLRMLGKLSEQKTTSYRAAARLAEEEDEESESDVSKKVTSKSAFMLVFSMAKMKGKMNKARQKSKARKRTDRMPSPLEDSSRNQ</sequence>
<feature type="repeat" description="ANK" evidence="1">
    <location>
        <begin position="109"/>
        <end position="145"/>
    </location>
</feature>
<feature type="compositionally biased region" description="Basic residues" evidence="2">
    <location>
        <begin position="257"/>
        <end position="274"/>
    </location>
</feature>
<dbReference type="OrthoDB" id="5406014at2759"/>
<proteinExistence type="predicted"/>
<dbReference type="SUPFAM" id="SSF48403">
    <property type="entry name" value="Ankyrin repeat"/>
    <property type="match status" value="1"/>
</dbReference>
<evidence type="ECO:0000313" key="3">
    <source>
        <dbReference type="EMBL" id="CAD5116227.1"/>
    </source>
</evidence>
<evidence type="ECO:0000256" key="1">
    <source>
        <dbReference type="PROSITE-ProRule" id="PRU00023"/>
    </source>
</evidence>
<evidence type="ECO:0000313" key="4">
    <source>
        <dbReference type="Proteomes" id="UP000549394"/>
    </source>
</evidence>
<dbReference type="PROSITE" id="PS50088">
    <property type="entry name" value="ANK_REPEAT"/>
    <property type="match status" value="1"/>
</dbReference>
<dbReference type="InterPro" id="IPR036770">
    <property type="entry name" value="Ankyrin_rpt-contain_sf"/>
</dbReference>
<comment type="caution">
    <text evidence="3">The sequence shown here is derived from an EMBL/GenBank/DDBJ whole genome shotgun (WGS) entry which is preliminary data.</text>
</comment>
<keyword evidence="4" id="KW-1185">Reference proteome</keyword>
<organism evidence="3 4">
    <name type="scientific">Dimorphilus gyrociliatus</name>
    <dbReference type="NCBI Taxonomy" id="2664684"/>
    <lineage>
        <taxon>Eukaryota</taxon>
        <taxon>Metazoa</taxon>
        <taxon>Spiralia</taxon>
        <taxon>Lophotrochozoa</taxon>
        <taxon>Annelida</taxon>
        <taxon>Polychaeta</taxon>
        <taxon>Polychaeta incertae sedis</taxon>
        <taxon>Dinophilidae</taxon>
        <taxon>Dimorphilus</taxon>
    </lineage>
</organism>
<feature type="region of interest" description="Disordered" evidence="2">
    <location>
        <begin position="257"/>
        <end position="288"/>
    </location>
</feature>
<dbReference type="Gene3D" id="1.25.40.20">
    <property type="entry name" value="Ankyrin repeat-containing domain"/>
    <property type="match status" value="1"/>
</dbReference>
<name>A0A7I8VNQ4_9ANNE</name>
<evidence type="ECO:0000256" key="2">
    <source>
        <dbReference type="SAM" id="MobiDB-lite"/>
    </source>
</evidence>
<reference evidence="3 4" key="1">
    <citation type="submission" date="2020-08" db="EMBL/GenBank/DDBJ databases">
        <authorList>
            <person name="Hejnol A."/>
        </authorList>
    </citation>
    <scope>NUCLEOTIDE SEQUENCE [LARGE SCALE GENOMIC DNA]</scope>
</reference>
<dbReference type="EMBL" id="CAJFCJ010000006">
    <property type="protein sequence ID" value="CAD5116227.1"/>
    <property type="molecule type" value="Genomic_DNA"/>
</dbReference>
<protein>
    <submittedName>
        <fullName evidence="3">Uncharacterized protein</fullName>
    </submittedName>
</protein>
<dbReference type="InterPro" id="IPR002110">
    <property type="entry name" value="Ankyrin_rpt"/>
</dbReference>
<accession>A0A7I8VNQ4</accession>
<gene>
    <name evidence="3" type="ORF">DGYR_LOCUS4869</name>
</gene>
<dbReference type="Pfam" id="PF12796">
    <property type="entry name" value="Ank_2"/>
    <property type="match status" value="1"/>
</dbReference>
<dbReference type="AlphaFoldDB" id="A0A7I8VNQ4"/>
<dbReference type="Proteomes" id="UP000549394">
    <property type="component" value="Unassembled WGS sequence"/>
</dbReference>
<keyword evidence="1" id="KW-0040">ANK repeat</keyword>